<evidence type="ECO:0000256" key="3">
    <source>
        <dbReference type="ARBA" id="ARBA00009406"/>
    </source>
</evidence>
<evidence type="ECO:0000259" key="13">
    <source>
        <dbReference type="Pfam" id="PF09084"/>
    </source>
</evidence>
<keyword evidence="15" id="KW-1185">Reference proteome</keyword>
<keyword evidence="9" id="KW-0408">Iron</keyword>
<protein>
    <recommendedName>
        <fullName evidence="10">Thiamine pyrimidine synthase</fullName>
    </recommendedName>
</protein>
<evidence type="ECO:0000256" key="2">
    <source>
        <dbReference type="ARBA" id="ARBA00004948"/>
    </source>
</evidence>
<dbReference type="Gene3D" id="3.40.190.10">
    <property type="entry name" value="Periplasmic binding protein-like II"/>
    <property type="match status" value="2"/>
</dbReference>
<dbReference type="InterPro" id="IPR015168">
    <property type="entry name" value="SsuA/THI5"/>
</dbReference>
<keyword evidence="5" id="KW-0808">Transferase</keyword>
<evidence type="ECO:0000256" key="5">
    <source>
        <dbReference type="ARBA" id="ARBA00022679"/>
    </source>
</evidence>
<proteinExistence type="inferred from homology"/>
<organism evidence="14 15">
    <name type="scientific">Flavimaribacter sediminis</name>
    <dbReference type="NCBI Taxonomy" id="2865987"/>
    <lineage>
        <taxon>Bacteria</taxon>
        <taxon>Pseudomonadati</taxon>
        <taxon>Pseudomonadota</taxon>
        <taxon>Alphaproteobacteria</taxon>
        <taxon>Hyphomicrobiales</taxon>
        <taxon>Rhizobiaceae</taxon>
        <taxon>Flavimaribacter</taxon>
    </lineage>
</organism>
<comment type="pathway">
    <text evidence="2">Cofactor biosynthesis; thiamine diphosphate biosynthesis.</text>
</comment>
<keyword evidence="8" id="KW-0784">Thiamine biosynthesis</keyword>
<sequence length="329" mass="35563">MLKKLLAITAVVGVLVSPAAAQEDFKFALNWFPVGDHAAYWVALDKGYYSDAGLNVTLENSKGSGDSIAKVDTGAADAGLADSAVVIASLARGTTIKVVGMVFDTTPLNIFSSADNPIKTPKDLEGKSIGAPPGDSQRQVWPAFAKANGIDSSKVTWVNVEPAAKIAALAEKRVDAVADYTTGLPLYEKPMGEGNVVMMPWADNGFDMYSMSIIASEKTMTERPEALKKFLEASYKGWQDVMADPEAAMVIFKKRVPEIDEKLLGANMAMGLQLMQTDRYKENGIGWIEKEKMCSSVDTVNTYMGLPKEVSCDDVFTTEYLTKIDMPAN</sequence>
<dbReference type="GO" id="GO:0046872">
    <property type="term" value="F:metal ion binding"/>
    <property type="evidence" value="ECO:0007669"/>
    <property type="project" value="UniProtKB-KW"/>
</dbReference>
<dbReference type="RefSeq" id="WP_220227972.1">
    <property type="nucleotide sequence ID" value="NZ_JAICBX010000002.1"/>
</dbReference>
<comment type="function">
    <text evidence="1">Responsible for the formation of the pyrimidine heterocycle in the thiamine biosynthesis pathway. Catalyzes the formation of hydroxymethylpyrimidine phosphate (HMP-P) from histidine and pyridoxal phosphate (PLP). The protein uses PLP and the active site histidine to form HMP-P, generating an inactive enzyme. The enzyme can only undergo a single turnover, which suggests it is a suicide enzyme.</text>
</comment>
<evidence type="ECO:0000256" key="9">
    <source>
        <dbReference type="ARBA" id="ARBA00023004"/>
    </source>
</evidence>
<evidence type="ECO:0000256" key="11">
    <source>
        <dbReference type="ARBA" id="ARBA00048179"/>
    </source>
</evidence>
<reference evidence="14" key="1">
    <citation type="submission" date="2021-08" db="EMBL/GenBank/DDBJ databases">
        <title>Hoeflea bacterium WL0058 sp. nov., isolated from the sediment.</title>
        <authorList>
            <person name="Wang L."/>
            <person name="Zhang D."/>
        </authorList>
    </citation>
    <scope>NUCLEOTIDE SEQUENCE</scope>
    <source>
        <strain evidence="14">WL0058</strain>
    </source>
</reference>
<evidence type="ECO:0000256" key="4">
    <source>
        <dbReference type="ARBA" id="ARBA00011738"/>
    </source>
</evidence>
<keyword evidence="12" id="KW-0732">Signal</keyword>
<feature type="domain" description="SsuA/THI5-like" evidence="13">
    <location>
        <begin position="36"/>
        <end position="248"/>
    </location>
</feature>
<evidence type="ECO:0000256" key="10">
    <source>
        <dbReference type="ARBA" id="ARBA00033171"/>
    </source>
</evidence>
<dbReference type="SUPFAM" id="SSF53850">
    <property type="entry name" value="Periplasmic binding protein-like II"/>
    <property type="match status" value="1"/>
</dbReference>
<dbReference type="AlphaFoldDB" id="A0AAE2ZIA9"/>
<evidence type="ECO:0000256" key="12">
    <source>
        <dbReference type="SAM" id="SignalP"/>
    </source>
</evidence>
<accession>A0AAE2ZIA9</accession>
<dbReference type="EMBL" id="JAICBX010000002">
    <property type="protein sequence ID" value="MBW8637249.1"/>
    <property type="molecule type" value="Genomic_DNA"/>
</dbReference>
<gene>
    <name evidence="14" type="ORF">K1W69_08620</name>
</gene>
<dbReference type="PANTHER" id="PTHR31528:SF1">
    <property type="entry name" value="4-AMINO-5-HYDROXYMETHYL-2-METHYLPYRIMIDINE PHOSPHATE SYNTHASE THI11-RELATED"/>
    <property type="match status" value="1"/>
</dbReference>
<evidence type="ECO:0000256" key="1">
    <source>
        <dbReference type="ARBA" id="ARBA00003469"/>
    </source>
</evidence>
<dbReference type="GO" id="GO:0016740">
    <property type="term" value="F:transferase activity"/>
    <property type="evidence" value="ECO:0007669"/>
    <property type="project" value="UniProtKB-KW"/>
</dbReference>
<comment type="subunit">
    <text evidence="4">Homodimer.</text>
</comment>
<dbReference type="PANTHER" id="PTHR31528">
    <property type="entry name" value="4-AMINO-5-HYDROXYMETHYL-2-METHYLPYRIMIDINE PHOSPHATE SYNTHASE THI11-RELATED"/>
    <property type="match status" value="1"/>
</dbReference>
<dbReference type="GO" id="GO:0009228">
    <property type="term" value="P:thiamine biosynthetic process"/>
    <property type="evidence" value="ECO:0007669"/>
    <property type="project" value="UniProtKB-KW"/>
</dbReference>
<evidence type="ECO:0000256" key="8">
    <source>
        <dbReference type="ARBA" id="ARBA00022977"/>
    </source>
</evidence>
<comment type="similarity">
    <text evidence="3">Belongs to the NMT1/THI5 family.</text>
</comment>
<dbReference type="Proteomes" id="UP001196509">
    <property type="component" value="Unassembled WGS sequence"/>
</dbReference>
<evidence type="ECO:0000313" key="14">
    <source>
        <dbReference type="EMBL" id="MBW8637249.1"/>
    </source>
</evidence>
<keyword evidence="7" id="KW-0663">Pyridoxal phosphate</keyword>
<evidence type="ECO:0000313" key="15">
    <source>
        <dbReference type="Proteomes" id="UP001196509"/>
    </source>
</evidence>
<evidence type="ECO:0000256" key="7">
    <source>
        <dbReference type="ARBA" id="ARBA00022898"/>
    </source>
</evidence>
<feature type="signal peptide" evidence="12">
    <location>
        <begin position="1"/>
        <end position="21"/>
    </location>
</feature>
<evidence type="ECO:0000256" key="6">
    <source>
        <dbReference type="ARBA" id="ARBA00022723"/>
    </source>
</evidence>
<comment type="catalytic activity">
    <reaction evidence="11">
        <text>N(6)-(pyridoxal phosphate)-L-lysyl-[4-amino-5-hydroxymethyl-2-methylpyrimidine phosphate synthase] + L-histidyl-[4-amino-5-hydroxymethyl-2-methylpyrimidine phosphate synthase] + 2 Fe(3+) + 4 H2O = L-lysyl-[4-amino-5-hydroxymethyl-2-methylpyrimidine phosphate synthase] + (2S)-2-amino-5-hydroxy-4-oxopentanoyl-[4-amino-5-hydroxymethyl-2-methylpyrimidine phosphate synthase] + 4-amino-2-methyl-5-(phosphooxymethyl)pyrimidine + 3-oxopropanoate + 2 Fe(2+) + 2 H(+)</text>
        <dbReference type="Rhea" id="RHEA:65756"/>
        <dbReference type="Rhea" id="RHEA-COMP:16892"/>
        <dbReference type="Rhea" id="RHEA-COMP:16893"/>
        <dbReference type="Rhea" id="RHEA-COMP:16894"/>
        <dbReference type="Rhea" id="RHEA-COMP:16895"/>
        <dbReference type="ChEBI" id="CHEBI:15377"/>
        <dbReference type="ChEBI" id="CHEBI:15378"/>
        <dbReference type="ChEBI" id="CHEBI:29033"/>
        <dbReference type="ChEBI" id="CHEBI:29034"/>
        <dbReference type="ChEBI" id="CHEBI:29969"/>
        <dbReference type="ChEBI" id="CHEBI:29979"/>
        <dbReference type="ChEBI" id="CHEBI:33190"/>
        <dbReference type="ChEBI" id="CHEBI:58354"/>
        <dbReference type="ChEBI" id="CHEBI:143915"/>
        <dbReference type="ChEBI" id="CHEBI:157692"/>
    </reaction>
    <physiologicalReaction direction="left-to-right" evidence="11">
        <dbReference type="Rhea" id="RHEA:65757"/>
    </physiologicalReaction>
</comment>
<feature type="chain" id="PRO_5042194367" description="Thiamine pyrimidine synthase" evidence="12">
    <location>
        <begin position="22"/>
        <end position="329"/>
    </location>
</feature>
<keyword evidence="6" id="KW-0479">Metal-binding</keyword>
<dbReference type="InterPro" id="IPR027939">
    <property type="entry name" value="NMT1/THI5"/>
</dbReference>
<name>A0AAE2ZIA9_9HYPH</name>
<comment type="caution">
    <text evidence="14">The sequence shown here is derived from an EMBL/GenBank/DDBJ whole genome shotgun (WGS) entry which is preliminary data.</text>
</comment>
<dbReference type="Pfam" id="PF09084">
    <property type="entry name" value="NMT1"/>
    <property type="match status" value="1"/>
</dbReference>